<evidence type="ECO:0000313" key="4">
    <source>
        <dbReference type="Proteomes" id="UP001266305"/>
    </source>
</evidence>
<feature type="compositionally biased region" description="Basic and acidic residues" evidence="1">
    <location>
        <begin position="125"/>
        <end position="142"/>
    </location>
</feature>
<accession>A0ABQ9VL69</accession>
<dbReference type="EMBL" id="JASSZA010000005">
    <property type="protein sequence ID" value="KAK2110129.1"/>
    <property type="molecule type" value="Genomic_DNA"/>
</dbReference>
<sequence length="162" mass="17863">MGLRGVEQILSLWLALAAPGRPGLLHPWQGCAALGRCCPGRDPLYVACVSPRCFCEQVCGAARDCCSDYPRGKALEERSERRGAGEGDAWRKGFQHLGAHEHGWEAWGLEGGVLEAKRKDCAQDLKDDRKVGDSAQRVEGKWTQEAQAGRRHQARGRKGRTR</sequence>
<protein>
    <recommendedName>
        <fullName evidence="5">SMB domain-containing protein</fullName>
    </recommendedName>
</protein>
<evidence type="ECO:0008006" key="5">
    <source>
        <dbReference type="Google" id="ProtNLM"/>
    </source>
</evidence>
<evidence type="ECO:0000256" key="2">
    <source>
        <dbReference type="SAM" id="SignalP"/>
    </source>
</evidence>
<evidence type="ECO:0000313" key="3">
    <source>
        <dbReference type="EMBL" id="KAK2110129.1"/>
    </source>
</evidence>
<evidence type="ECO:0000256" key="1">
    <source>
        <dbReference type="SAM" id="MobiDB-lite"/>
    </source>
</evidence>
<feature type="signal peptide" evidence="2">
    <location>
        <begin position="1"/>
        <end position="17"/>
    </location>
</feature>
<feature type="chain" id="PRO_5047524538" description="SMB domain-containing protein" evidence="2">
    <location>
        <begin position="18"/>
        <end position="162"/>
    </location>
</feature>
<keyword evidence="2" id="KW-0732">Signal</keyword>
<feature type="compositionally biased region" description="Basic residues" evidence="1">
    <location>
        <begin position="149"/>
        <end position="162"/>
    </location>
</feature>
<keyword evidence="4" id="KW-1185">Reference proteome</keyword>
<proteinExistence type="predicted"/>
<organism evidence="3 4">
    <name type="scientific">Saguinus oedipus</name>
    <name type="common">Cotton-top tamarin</name>
    <name type="synonym">Oedipomidas oedipus</name>
    <dbReference type="NCBI Taxonomy" id="9490"/>
    <lineage>
        <taxon>Eukaryota</taxon>
        <taxon>Metazoa</taxon>
        <taxon>Chordata</taxon>
        <taxon>Craniata</taxon>
        <taxon>Vertebrata</taxon>
        <taxon>Euteleostomi</taxon>
        <taxon>Mammalia</taxon>
        <taxon>Eutheria</taxon>
        <taxon>Euarchontoglires</taxon>
        <taxon>Primates</taxon>
        <taxon>Haplorrhini</taxon>
        <taxon>Platyrrhini</taxon>
        <taxon>Cebidae</taxon>
        <taxon>Callitrichinae</taxon>
        <taxon>Saguinus</taxon>
    </lineage>
</organism>
<feature type="region of interest" description="Disordered" evidence="1">
    <location>
        <begin position="125"/>
        <end position="162"/>
    </location>
</feature>
<reference evidence="3 4" key="1">
    <citation type="submission" date="2023-05" db="EMBL/GenBank/DDBJ databases">
        <title>B98-5 Cell Line De Novo Hybrid Assembly: An Optical Mapping Approach.</title>
        <authorList>
            <person name="Kananen K."/>
            <person name="Auerbach J.A."/>
            <person name="Kautto E."/>
            <person name="Blachly J.S."/>
        </authorList>
    </citation>
    <scope>NUCLEOTIDE SEQUENCE [LARGE SCALE GENOMIC DNA]</scope>
    <source>
        <strain evidence="3">B95-8</strain>
        <tissue evidence="3">Cell line</tissue>
    </source>
</reference>
<dbReference type="Proteomes" id="UP001266305">
    <property type="component" value="Unassembled WGS sequence"/>
</dbReference>
<name>A0ABQ9VL69_SAGOE</name>
<gene>
    <name evidence="3" type="ORF">P7K49_009875</name>
</gene>
<comment type="caution">
    <text evidence="3">The sequence shown here is derived from an EMBL/GenBank/DDBJ whole genome shotgun (WGS) entry which is preliminary data.</text>
</comment>